<dbReference type="STRING" id="1229727.Ga0080559_TMP559"/>
<reference evidence="1 2" key="1">
    <citation type="submission" date="2016-03" db="EMBL/GenBank/DDBJ databases">
        <title>Deep-sea bacteria in the southern Pacific.</title>
        <authorList>
            <person name="Tang K."/>
        </authorList>
    </citation>
    <scope>NUCLEOTIDE SEQUENCE [LARGE SCALE GENOMIC DNA]</scope>
    <source>
        <strain evidence="1 2">JLT2016</strain>
    </source>
</reference>
<dbReference type="AlphaFoldDB" id="A0A1U7CZU4"/>
<keyword evidence="2" id="KW-1185">Reference proteome</keyword>
<dbReference type="KEGG" id="tpro:Ga0080559_TMP559"/>
<dbReference type="RefSeq" id="WP_076622025.1">
    <property type="nucleotide sequence ID" value="NZ_BMEW01000002.1"/>
</dbReference>
<proteinExistence type="predicted"/>
<name>A0A1U7CZU4_9RHOB</name>
<gene>
    <name evidence="1" type="ORF">Ga0080559_TMP559</name>
</gene>
<protein>
    <submittedName>
        <fullName evidence="1">Uncharacterized protein</fullName>
    </submittedName>
</protein>
<evidence type="ECO:0000313" key="1">
    <source>
        <dbReference type="EMBL" id="APX21355.1"/>
    </source>
</evidence>
<accession>A0A1U7CZU4</accession>
<organism evidence="1 2">
    <name type="scientific">Salipiger profundus</name>
    <dbReference type="NCBI Taxonomy" id="1229727"/>
    <lineage>
        <taxon>Bacteria</taxon>
        <taxon>Pseudomonadati</taxon>
        <taxon>Pseudomonadota</taxon>
        <taxon>Alphaproteobacteria</taxon>
        <taxon>Rhodobacterales</taxon>
        <taxon>Roseobacteraceae</taxon>
        <taxon>Salipiger</taxon>
    </lineage>
</organism>
<dbReference type="EMBL" id="CP014796">
    <property type="protein sequence ID" value="APX21355.1"/>
    <property type="molecule type" value="Genomic_DNA"/>
</dbReference>
<evidence type="ECO:0000313" key="2">
    <source>
        <dbReference type="Proteomes" id="UP000186559"/>
    </source>
</evidence>
<dbReference type="Proteomes" id="UP000186559">
    <property type="component" value="Chromosome"/>
</dbReference>
<sequence length="222" mass="24654">MQKGLMMNVAVLGIVLALPILRDGQRGPSLWHQSAAQARVAGLDAELAPRIPFQKALLVPRDREVNGHRLRTVARFELEALVLARRDYSFGREAGFSGTDLALGWGRMSNPVHVEEVKVTQARRFYFWSQKPGSKLTPDEVTRSSSNMHLILTESAHHDAMKAIGKGDVVVIEGWLVDVTGPKGREWRSSRRRDDTGAGACEIILVDRIRRRAPVQDVTTTG</sequence>